<dbReference type="RefSeq" id="WP_211974384.1">
    <property type="nucleotide sequence ID" value="NZ_CBFHAM010000011.1"/>
</dbReference>
<dbReference type="InterPro" id="IPR007492">
    <property type="entry name" value="LytTR_DNA-bd_dom"/>
</dbReference>
<organism evidence="4 5">
    <name type="scientific">Chitinophaga hostae</name>
    <dbReference type="NCBI Taxonomy" id="2831022"/>
    <lineage>
        <taxon>Bacteria</taxon>
        <taxon>Pseudomonadati</taxon>
        <taxon>Bacteroidota</taxon>
        <taxon>Chitinophagia</taxon>
        <taxon>Chitinophagales</taxon>
        <taxon>Chitinophagaceae</taxon>
        <taxon>Chitinophaga</taxon>
    </lineage>
</organism>
<dbReference type="PANTHER" id="PTHR37299:SF1">
    <property type="entry name" value="STAGE 0 SPORULATION PROTEIN A HOMOLOG"/>
    <property type="match status" value="1"/>
</dbReference>
<dbReference type="InterPro" id="IPR011006">
    <property type="entry name" value="CheY-like_superfamily"/>
</dbReference>
<evidence type="ECO:0000256" key="1">
    <source>
        <dbReference type="PROSITE-ProRule" id="PRU00169"/>
    </source>
</evidence>
<dbReference type="PANTHER" id="PTHR37299">
    <property type="entry name" value="TRANSCRIPTIONAL REGULATOR-RELATED"/>
    <property type="match status" value="1"/>
</dbReference>
<dbReference type="Pfam" id="PF00072">
    <property type="entry name" value="Response_reg"/>
    <property type="match status" value="1"/>
</dbReference>
<dbReference type="PROSITE" id="PS50110">
    <property type="entry name" value="RESPONSE_REGULATORY"/>
    <property type="match status" value="1"/>
</dbReference>
<dbReference type="Proteomes" id="UP000676386">
    <property type="component" value="Unassembled WGS sequence"/>
</dbReference>
<comment type="caution">
    <text evidence="4">The sequence shown here is derived from an EMBL/GenBank/DDBJ whole genome shotgun (WGS) entry which is preliminary data.</text>
</comment>
<gene>
    <name evidence="4" type="ORF">KE626_18370</name>
</gene>
<name>A0ABS5J2B8_9BACT</name>
<dbReference type="InterPro" id="IPR046947">
    <property type="entry name" value="LytR-like"/>
</dbReference>
<proteinExistence type="predicted"/>
<accession>A0ABS5J2B8</accession>
<evidence type="ECO:0000259" key="3">
    <source>
        <dbReference type="PROSITE" id="PS50930"/>
    </source>
</evidence>
<keyword evidence="5" id="KW-1185">Reference proteome</keyword>
<dbReference type="SMART" id="SM00850">
    <property type="entry name" value="LytTR"/>
    <property type="match status" value="1"/>
</dbReference>
<dbReference type="SUPFAM" id="SSF52172">
    <property type="entry name" value="CheY-like"/>
    <property type="match status" value="1"/>
</dbReference>
<sequence length="248" mass="28790">MLSAIIIDDEQKGRLALREKLRDYCQEVELLGEAADGAEGLKLIREQKPEIVFLDIEMPRMSGFEMLHMLPQKDFHLIFTTAYDQYAIKAIRYAAFDYLLKPVDIEELKSAIKRVSEQPREHTEEKLQVLQQNLDTGSLQGKIAIPTAEGLLFFNIADIICLEAKSNYTAIHFSKAPSLLASRTLKDFEELLPTDLFFRTHHSYIINLQYIRRYIRGEGGQIELENGMYVTVSRRKKEDLLKKFRYKK</sequence>
<dbReference type="PROSITE" id="PS50930">
    <property type="entry name" value="HTH_LYTTR"/>
    <property type="match status" value="1"/>
</dbReference>
<reference evidence="4 5" key="1">
    <citation type="submission" date="2021-04" db="EMBL/GenBank/DDBJ databases">
        <title>Chitinophaga sp. nov., isolated from the rhizosphere soil.</title>
        <authorList>
            <person name="He S."/>
        </authorList>
    </citation>
    <scope>NUCLEOTIDE SEQUENCE [LARGE SCALE GENOMIC DNA]</scope>
    <source>
        <strain evidence="4 5">2R12</strain>
    </source>
</reference>
<evidence type="ECO:0000313" key="5">
    <source>
        <dbReference type="Proteomes" id="UP000676386"/>
    </source>
</evidence>
<dbReference type="InterPro" id="IPR001789">
    <property type="entry name" value="Sig_transdc_resp-reg_receiver"/>
</dbReference>
<keyword evidence="1" id="KW-0597">Phosphoprotein</keyword>
<evidence type="ECO:0000313" key="4">
    <source>
        <dbReference type="EMBL" id="MBS0029295.1"/>
    </source>
</evidence>
<dbReference type="Pfam" id="PF04397">
    <property type="entry name" value="LytTR"/>
    <property type="match status" value="1"/>
</dbReference>
<dbReference type="Gene3D" id="3.40.50.2300">
    <property type="match status" value="1"/>
</dbReference>
<feature type="domain" description="HTH LytTR-type" evidence="3">
    <location>
        <begin position="143"/>
        <end position="246"/>
    </location>
</feature>
<evidence type="ECO:0000259" key="2">
    <source>
        <dbReference type="PROSITE" id="PS50110"/>
    </source>
</evidence>
<feature type="domain" description="Response regulatory" evidence="2">
    <location>
        <begin position="3"/>
        <end position="116"/>
    </location>
</feature>
<feature type="modified residue" description="4-aspartylphosphate" evidence="1">
    <location>
        <position position="55"/>
    </location>
</feature>
<dbReference type="EMBL" id="JAGTXB010000008">
    <property type="protein sequence ID" value="MBS0029295.1"/>
    <property type="molecule type" value="Genomic_DNA"/>
</dbReference>
<dbReference type="Gene3D" id="2.40.50.1020">
    <property type="entry name" value="LytTr DNA-binding domain"/>
    <property type="match status" value="1"/>
</dbReference>
<dbReference type="SMART" id="SM00448">
    <property type="entry name" value="REC"/>
    <property type="match status" value="1"/>
</dbReference>
<protein>
    <submittedName>
        <fullName evidence="4">Response regulator transcription factor</fullName>
    </submittedName>
</protein>